<keyword evidence="10" id="KW-1185">Reference proteome</keyword>
<keyword evidence="6" id="KW-0378">Hydrolase</keyword>
<comment type="similarity">
    <text evidence="2">Belongs to the glycosyl hydrolase 13 family.</text>
</comment>
<gene>
    <name evidence="9" type="primary">Dsec\GM26624</name>
    <name evidence="9" type="ORF">Dsec_GM26624</name>
    <name evidence="9" type="ORF">GM26624</name>
</gene>
<evidence type="ECO:0000313" key="9">
    <source>
        <dbReference type="EMBL" id="EDW45852.1"/>
    </source>
</evidence>
<dbReference type="EMBL" id="CH480831">
    <property type="protein sequence ID" value="EDW45852.1"/>
    <property type="molecule type" value="Genomic_DNA"/>
</dbReference>
<evidence type="ECO:0000256" key="1">
    <source>
        <dbReference type="ARBA" id="ARBA00001657"/>
    </source>
</evidence>
<dbReference type="InterPro" id="IPR006047">
    <property type="entry name" value="GH13_cat_dom"/>
</dbReference>
<keyword evidence="4 7" id="KW-0732">Signal</keyword>
<organism evidence="10">
    <name type="scientific">Drosophila sechellia</name>
    <name type="common">Fruit fly</name>
    <dbReference type="NCBI Taxonomy" id="7238"/>
    <lineage>
        <taxon>Eukaryota</taxon>
        <taxon>Metazoa</taxon>
        <taxon>Ecdysozoa</taxon>
        <taxon>Arthropoda</taxon>
        <taxon>Hexapoda</taxon>
        <taxon>Insecta</taxon>
        <taxon>Pterygota</taxon>
        <taxon>Neoptera</taxon>
        <taxon>Endopterygota</taxon>
        <taxon>Diptera</taxon>
        <taxon>Brachycera</taxon>
        <taxon>Muscomorpha</taxon>
        <taxon>Ephydroidea</taxon>
        <taxon>Drosophilidae</taxon>
        <taxon>Drosophila</taxon>
        <taxon>Sophophora</taxon>
    </lineage>
</organism>
<feature type="domain" description="Glycosyl hydrolase family 13 catalytic" evidence="8">
    <location>
        <begin position="503"/>
        <end position="899"/>
    </location>
</feature>
<dbReference type="PhylomeDB" id="B4IE25"/>
<evidence type="ECO:0000256" key="7">
    <source>
        <dbReference type="SAM" id="SignalP"/>
    </source>
</evidence>
<evidence type="ECO:0000256" key="6">
    <source>
        <dbReference type="ARBA" id="ARBA00023295"/>
    </source>
</evidence>
<keyword evidence="6" id="KW-0326">Glycosidase</keyword>
<accession>B4IE25</accession>
<evidence type="ECO:0000256" key="5">
    <source>
        <dbReference type="ARBA" id="ARBA00023180"/>
    </source>
</evidence>
<dbReference type="FunFam" id="3.90.400.10:FF:000001">
    <property type="entry name" value="Maltase A3, isoform A"/>
    <property type="match status" value="1"/>
</dbReference>
<name>B4IE25_DROSE</name>
<dbReference type="Pfam" id="PF00128">
    <property type="entry name" value="Alpha-amylase"/>
    <property type="match status" value="2"/>
</dbReference>
<evidence type="ECO:0000256" key="2">
    <source>
        <dbReference type="ARBA" id="ARBA00008061"/>
    </source>
</evidence>
<reference evidence="9 10" key="1">
    <citation type="journal article" date="2007" name="Nature">
        <title>Evolution of genes and genomes on the Drosophila phylogeny.</title>
        <authorList>
            <consortium name="Drosophila 12 Genomes Consortium"/>
            <person name="Clark A.G."/>
            <person name="Eisen M.B."/>
            <person name="Smith D.R."/>
            <person name="Bergman C.M."/>
            <person name="Oliver B."/>
            <person name="Markow T.A."/>
            <person name="Kaufman T.C."/>
            <person name="Kellis M."/>
            <person name="Gelbart W."/>
            <person name="Iyer V.N."/>
            <person name="Pollard D.A."/>
            <person name="Sackton T.B."/>
            <person name="Larracuente A.M."/>
            <person name="Singh N.D."/>
            <person name="Abad J.P."/>
            <person name="Abt D.N."/>
            <person name="Adryan B."/>
            <person name="Aguade M."/>
            <person name="Akashi H."/>
            <person name="Anderson W.W."/>
            <person name="Aquadro C.F."/>
            <person name="Ardell D.H."/>
            <person name="Arguello R."/>
            <person name="Artieri C.G."/>
            <person name="Barbash D.A."/>
            <person name="Barker D."/>
            <person name="Barsanti P."/>
            <person name="Batterham P."/>
            <person name="Batzoglou S."/>
            <person name="Begun D."/>
            <person name="Bhutkar A."/>
            <person name="Blanco E."/>
            <person name="Bosak S.A."/>
            <person name="Bradley R.K."/>
            <person name="Brand A.D."/>
            <person name="Brent M.R."/>
            <person name="Brooks A.N."/>
            <person name="Brown R.H."/>
            <person name="Butlin R.K."/>
            <person name="Caggese C."/>
            <person name="Calvi B.R."/>
            <person name="Bernardo de Carvalho A."/>
            <person name="Caspi A."/>
            <person name="Castrezana S."/>
            <person name="Celniker S.E."/>
            <person name="Chang J.L."/>
            <person name="Chapple C."/>
            <person name="Chatterji S."/>
            <person name="Chinwalla A."/>
            <person name="Civetta A."/>
            <person name="Clifton S.W."/>
            <person name="Comeron J.M."/>
            <person name="Costello J.C."/>
            <person name="Coyne J.A."/>
            <person name="Daub J."/>
            <person name="David R.G."/>
            <person name="Delcher A.L."/>
            <person name="Delehaunty K."/>
            <person name="Do C.B."/>
            <person name="Ebling H."/>
            <person name="Edwards K."/>
            <person name="Eickbush T."/>
            <person name="Evans J.D."/>
            <person name="Filipski A."/>
            <person name="Findeiss S."/>
            <person name="Freyhult E."/>
            <person name="Fulton L."/>
            <person name="Fulton R."/>
            <person name="Garcia A.C."/>
            <person name="Gardiner A."/>
            <person name="Garfield D.A."/>
            <person name="Garvin B.E."/>
            <person name="Gibson G."/>
            <person name="Gilbert D."/>
            <person name="Gnerre S."/>
            <person name="Godfrey J."/>
            <person name="Good R."/>
            <person name="Gotea V."/>
            <person name="Gravely B."/>
            <person name="Greenberg A.J."/>
            <person name="Griffiths-Jones S."/>
            <person name="Gross S."/>
            <person name="Guigo R."/>
            <person name="Gustafson E.A."/>
            <person name="Haerty W."/>
            <person name="Hahn M.W."/>
            <person name="Halligan D.L."/>
            <person name="Halpern A.L."/>
            <person name="Halter G.M."/>
            <person name="Han M.V."/>
            <person name="Heger A."/>
            <person name="Hillier L."/>
            <person name="Hinrichs A.S."/>
            <person name="Holmes I."/>
            <person name="Hoskins R.A."/>
            <person name="Hubisz M.J."/>
            <person name="Hultmark D."/>
            <person name="Huntley M.A."/>
            <person name="Jaffe D.B."/>
            <person name="Jagadeeshan S."/>
            <person name="Jeck W.R."/>
            <person name="Johnson J."/>
            <person name="Jones C.D."/>
            <person name="Jordan W.C."/>
            <person name="Karpen G.H."/>
            <person name="Kataoka E."/>
            <person name="Keightley P.D."/>
            <person name="Kheradpour P."/>
            <person name="Kirkness E.F."/>
            <person name="Koerich L.B."/>
            <person name="Kristiansen K."/>
            <person name="Kudrna D."/>
            <person name="Kulathinal R.J."/>
            <person name="Kumar S."/>
            <person name="Kwok R."/>
            <person name="Lander E."/>
            <person name="Langley C.H."/>
            <person name="Lapoint R."/>
            <person name="Lazzaro B.P."/>
            <person name="Lee S.J."/>
            <person name="Levesque L."/>
            <person name="Li R."/>
            <person name="Lin C.F."/>
            <person name="Lin M.F."/>
            <person name="Lindblad-Toh K."/>
            <person name="Llopart A."/>
            <person name="Long M."/>
            <person name="Low L."/>
            <person name="Lozovsky E."/>
            <person name="Lu J."/>
            <person name="Luo M."/>
            <person name="Machado C.A."/>
            <person name="Makalowski W."/>
            <person name="Marzo M."/>
            <person name="Matsuda M."/>
            <person name="Matzkin L."/>
            <person name="McAllister B."/>
            <person name="McBride C.S."/>
            <person name="McKernan B."/>
            <person name="McKernan K."/>
            <person name="Mendez-Lago M."/>
            <person name="Minx P."/>
            <person name="Mollenhauer M.U."/>
            <person name="Montooth K."/>
            <person name="Mount S.M."/>
            <person name="Mu X."/>
            <person name="Myers E."/>
            <person name="Negre B."/>
            <person name="Newfeld S."/>
            <person name="Nielsen R."/>
            <person name="Noor M.A."/>
            <person name="O'Grady P."/>
            <person name="Pachter L."/>
            <person name="Papaceit M."/>
            <person name="Parisi M.J."/>
            <person name="Parisi M."/>
            <person name="Parts L."/>
            <person name="Pedersen J.S."/>
            <person name="Pesole G."/>
            <person name="Phillippy A.M."/>
            <person name="Ponting C.P."/>
            <person name="Pop M."/>
            <person name="Porcelli D."/>
            <person name="Powell J.R."/>
            <person name="Prohaska S."/>
            <person name="Pruitt K."/>
            <person name="Puig M."/>
            <person name="Quesneville H."/>
            <person name="Ram K.R."/>
            <person name="Rand D."/>
            <person name="Rasmussen M.D."/>
            <person name="Reed L.K."/>
            <person name="Reenan R."/>
            <person name="Reily A."/>
            <person name="Remington K.A."/>
            <person name="Rieger T.T."/>
            <person name="Ritchie M.G."/>
            <person name="Robin C."/>
            <person name="Rogers Y.H."/>
            <person name="Rohde C."/>
            <person name="Rozas J."/>
            <person name="Rubenfield M.J."/>
            <person name="Ruiz A."/>
            <person name="Russo S."/>
            <person name="Salzberg S.L."/>
            <person name="Sanchez-Gracia A."/>
            <person name="Saranga D.J."/>
            <person name="Sato H."/>
            <person name="Schaeffer S.W."/>
            <person name="Schatz M.C."/>
            <person name="Schlenke T."/>
            <person name="Schwartz R."/>
            <person name="Segarra C."/>
            <person name="Singh R.S."/>
            <person name="Sirot L."/>
            <person name="Sirota M."/>
            <person name="Sisneros N.B."/>
            <person name="Smith C.D."/>
            <person name="Smith T.F."/>
            <person name="Spieth J."/>
            <person name="Stage D.E."/>
            <person name="Stark A."/>
            <person name="Stephan W."/>
            <person name="Strausberg R.L."/>
            <person name="Strempel S."/>
            <person name="Sturgill D."/>
            <person name="Sutton G."/>
            <person name="Sutton G.G."/>
            <person name="Tao W."/>
            <person name="Teichmann S."/>
            <person name="Tobari Y.N."/>
            <person name="Tomimura Y."/>
            <person name="Tsolas J.M."/>
            <person name="Valente V.L."/>
            <person name="Venter E."/>
            <person name="Venter J.C."/>
            <person name="Vicario S."/>
            <person name="Vieira F.G."/>
            <person name="Vilella A.J."/>
            <person name="Villasante A."/>
            <person name="Walenz B."/>
            <person name="Wang J."/>
            <person name="Wasserman M."/>
            <person name="Watts T."/>
            <person name="Wilson D."/>
            <person name="Wilson R.K."/>
            <person name="Wing R.A."/>
            <person name="Wolfner M.F."/>
            <person name="Wong A."/>
            <person name="Wong G.K."/>
            <person name="Wu C.I."/>
            <person name="Wu G."/>
            <person name="Yamamoto D."/>
            <person name="Yang H.P."/>
            <person name="Yang S.P."/>
            <person name="Yorke J.A."/>
            <person name="Yoshida K."/>
            <person name="Zdobnov E."/>
            <person name="Zhang P."/>
            <person name="Zhang Y."/>
            <person name="Zimin A.V."/>
            <person name="Baldwin J."/>
            <person name="Abdouelleil A."/>
            <person name="Abdulkadir J."/>
            <person name="Abebe A."/>
            <person name="Abera B."/>
            <person name="Abreu J."/>
            <person name="Acer S.C."/>
            <person name="Aftuck L."/>
            <person name="Alexander A."/>
            <person name="An P."/>
            <person name="Anderson E."/>
            <person name="Anderson S."/>
            <person name="Arachi H."/>
            <person name="Azer M."/>
            <person name="Bachantsang P."/>
            <person name="Barry A."/>
            <person name="Bayul T."/>
            <person name="Berlin A."/>
            <person name="Bessette D."/>
            <person name="Bloom T."/>
            <person name="Blye J."/>
            <person name="Boguslavskiy L."/>
            <person name="Bonnet C."/>
            <person name="Boukhgalter B."/>
            <person name="Bourzgui I."/>
            <person name="Brown A."/>
            <person name="Cahill P."/>
            <person name="Channer S."/>
            <person name="Cheshatsang Y."/>
            <person name="Chuda L."/>
            <person name="Citroen M."/>
            <person name="Collymore A."/>
            <person name="Cooke P."/>
            <person name="Costello M."/>
            <person name="D'Aco K."/>
            <person name="Daza R."/>
            <person name="De Haan G."/>
            <person name="DeGray S."/>
            <person name="DeMaso C."/>
            <person name="Dhargay N."/>
            <person name="Dooley K."/>
            <person name="Dooley E."/>
            <person name="Doricent M."/>
            <person name="Dorje P."/>
            <person name="Dorjee K."/>
            <person name="Dupes A."/>
            <person name="Elong R."/>
            <person name="Falk J."/>
            <person name="Farina A."/>
            <person name="Faro S."/>
            <person name="Ferguson D."/>
            <person name="Fisher S."/>
            <person name="Foley C.D."/>
            <person name="Franke A."/>
            <person name="Friedrich D."/>
            <person name="Gadbois L."/>
            <person name="Gearin G."/>
            <person name="Gearin C.R."/>
            <person name="Giannoukos G."/>
            <person name="Goode T."/>
            <person name="Graham J."/>
            <person name="Grandbois E."/>
            <person name="Grewal S."/>
            <person name="Gyaltsen K."/>
            <person name="Hafez N."/>
            <person name="Hagos B."/>
            <person name="Hall J."/>
            <person name="Henson C."/>
            <person name="Hollinger A."/>
            <person name="Honan T."/>
            <person name="Huard M.D."/>
            <person name="Hughes L."/>
            <person name="Hurhula B."/>
            <person name="Husby M.E."/>
            <person name="Kamat A."/>
            <person name="Kanga B."/>
            <person name="Kashin S."/>
            <person name="Khazanovich D."/>
            <person name="Kisner P."/>
            <person name="Lance K."/>
            <person name="Lara M."/>
            <person name="Lee W."/>
            <person name="Lennon N."/>
            <person name="Letendre F."/>
            <person name="LeVine R."/>
            <person name="Lipovsky A."/>
            <person name="Liu X."/>
            <person name="Liu J."/>
            <person name="Liu S."/>
            <person name="Lokyitsang T."/>
            <person name="Lokyitsang Y."/>
            <person name="Lubonja R."/>
            <person name="Lui A."/>
            <person name="MacDonald P."/>
            <person name="Magnisalis V."/>
            <person name="Maru K."/>
            <person name="Matthews C."/>
            <person name="McCusker W."/>
            <person name="McDonough S."/>
            <person name="Mehta T."/>
            <person name="Meldrim J."/>
            <person name="Meneus L."/>
            <person name="Mihai O."/>
            <person name="Mihalev A."/>
            <person name="Mihova T."/>
            <person name="Mittelman R."/>
            <person name="Mlenga V."/>
            <person name="Montmayeur A."/>
            <person name="Mulrain L."/>
            <person name="Navidi A."/>
            <person name="Naylor J."/>
            <person name="Negash T."/>
            <person name="Nguyen T."/>
            <person name="Nguyen N."/>
            <person name="Nicol R."/>
            <person name="Norbu C."/>
            <person name="Norbu N."/>
            <person name="Novod N."/>
            <person name="O'Neill B."/>
            <person name="Osman S."/>
            <person name="Markiewicz E."/>
            <person name="Oyono O.L."/>
            <person name="Patti C."/>
            <person name="Phunkhang P."/>
            <person name="Pierre F."/>
            <person name="Priest M."/>
            <person name="Raghuraman S."/>
            <person name="Rege F."/>
            <person name="Reyes R."/>
            <person name="Rise C."/>
            <person name="Rogov P."/>
            <person name="Ross K."/>
            <person name="Ryan E."/>
            <person name="Settipalli S."/>
            <person name="Shea T."/>
            <person name="Sherpa N."/>
            <person name="Shi L."/>
            <person name="Shih D."/>
            <person name="Sparrow T."/>
            <person name="Spaulding J."/>
            <person name="Stalker J."/>
            <person name="Stange-Thomann N."/>
            <person name="Stavropoulos S."/>
            <person name="Stone C."/>
            <person name="Strader C."/>
            <person name="Tesfaye S."/>
            <person name="Thomson T."/>
            <person name="Thoulutsang Y."/>
            <person name="Thoulutsang D."/>
            <person name="Topham K."/>
            <person name="Topping I."/>
            <person name="Tsamla T."/>
            <person name="Vassiliev H."/>
            <person name="Vo A."/>
            <person name="Wangchuk T."/>
            <person name="Wangdi T."/>
            <person name="Weiand M."/>
            <person name="Wilkinson J."/>
            <person name="Wilson A."/>
            <person name="Yadav S."/>
            <person name="Young G."/>
            <person name="Yu Q."/>
            <person name="Zembek L."/>
            <person name="Zhong D."/>
            <person name="Zimmer A."/>
            <person name="Zwirko Z."/>
            <person name="Jaffe D.B."/>
            <person name="Alvarez P."/>
            <person name="Brockman W."/>
            <person name="Butler J."/>
            <person name="Chin C."/>
            <person name="Gnerre S."/>
            <person name="Grabherr M."/>
            <person name="Kleber M."/>
            <person name="Mauceli E."/>
            <person name="MacCallum I."/>
        </authorList>
    </citation>
    <scope>NUCLEOTIDE SEQUENCE [LARGE SCALE GENOMIC DNA]</scope>
    <source>
        <strain evidence="10">Rob3c / Tucson 14021-0248.25</strain>
    </source>
</reference>
<dbReference type="SUPFAM" id="SSF51445">
    <property type="entry name" value="(Trans)glycosidases"/>
    <property type="match status" value="2"/>
</dbReference>
<feature type="chain" id="PRO_5002810232" description="alpha-glucosidase" evidence="7">
    <location>
        <begin position="20"/>
        <end position="1044"/>
    </location>
</feature>
<dbReference type="HOGENOM" id="CLU_292099_0_0_1"/>
<dbReference type="CDD" id="cd11328">
    <property type="entry name" value="AmyAc_maltase"/>
    <property type="match status" value="1"/>
</dbReference>
<evidence type="ECO:0000259" key="8">
    <source>
        <dbReference type="SMART" id="SM00642"/>
    </source>
</evidence>
<evidence type="ECO:0000313" key="10">
    <source>
        <dbReference type="Proteomes" id="UP000001292"/>
    </source>
</evidence>
<dbReference type="GO" id="GO:0005975">
    <property type="term" value="P:carbohydrate metabolic process"/>
    <property type="evidence" value="ECO:0007669"/>
    <property type="project" value="InterPro"/>
</dbReference>
<dbReference type="AlphaFoldDB" id="B4IE25"/>
<dbReference type="Proteomes" id="UP000001292">
    <property type="component" value="Unassembled WGS sequence"/>
</dbReference>
<dbReference type="InterPro" id="IPR017853">
    <property type="entry name" value="GH"/>
</dbReference>
<evidence type="ECO:0000256" key="3">
    <source>
        <dbReference type="ARBA" id="ARBA00012741"/>
    </source>
</evidence>
<dbReference type="PANTHER" id="PTHR10357:SF179">
    <property type="entry name" value="NEUTRAL AND BASIC AMINO ACID TRANSPORT PROTEIN RBAT"/>
    <property type="match status" value="1"/>
</dbReference>
<protein>
    <recommendedName>
        <fullName evidence="3">alpha-glucosidase</fullName>
        <ecNumber evidence="3">3.2.1.20</ecNumber>
    </recommendedName>
</protein>
<comment type="catalytic activity">
    <reaction evidence="1">
        <text>Hydrolysis of terminal, non-reducing (1-&gt;4)-linked alpha-D-glucose residues with release of alpha-D-glucose.</text>
        <dbReference type="EC" id="3.2.1.20"/>
    </reaction>
</comment>
<dbReference type="InterPro" id="IPR013780">
    <property type="entry name" value="Glyco_hydro_b"/>
</dbReference>
<feature type="domain" description="Glycosyl hydrolase family 13 catalytic" evidence="8">
    <location>
        <begin position="41"/>
        <end position="325"/>
    </location>
</feature>
<dbReference type="Gene3D" id="2.60.40.1180">
    <property type="entry name" value="Golgi alpha-mannosidase II"/>
    <property type="match status" value="2"/>
</dbReference>
<dbReference type="Gene3D" id="3.20.20.80">
    <property type="entry name" value="Glycosidases"/>
    <property type="match status" value="3"/>
</dbReference>
<proteinExistence type="inferred from homology"/>
<dbReference type="OMA" id="YREISWQ"/>
<evidence type="ECO:0000256" key="4">
    <source>
        <dbReference type="ARBA" id="ARBA00022729"/>
    </source>
</evidence>
<feature type="signal peptide" evidence="7">
    <location>
        <begin position="1"/>
        <end position="19"/>
    </location>
</feature>
<keyword evidence="5" id="KW-0325">Glycoprotein</keyword>
<dbReference type="PANTHER" id="PTHR10357">
    <property type="entry name" value="ALPHA-AMYLASE FAMILY MEMBER"/>
    <property type="match status" value="1"/>
</dbReference>
<sequence length="1044" mass="119808">MVVVKIAFILSVGLVGILAHNHQSKELDAKYNWWQHEVFYQIYPRSFQDSNGDGIGDLQGITSRLQYFKDTGITSVWLSPIYDFGYDISNYTNIQPEYGTLEDFDALIAKANELVVKVILDFVPNHSSNKHPWFIKSGTTDDPNNEAYLSHIYTRNQPEDYGLLQHWRQLLYNYTANHEGPPRIMMTKGYASVSKLMEHYEDSNGVQGPQFPFNFDFITELNANSTAADFVFYISRWLIYMPHGHVANWVMGNHDNPRVASRFGEKSVDAMNMLLMTLPGIGITYNGEELGMTDYRDISWTDTVDQPACEAGIDNYKTISRDPERTLIQWNSDLNAGFSSANRTWLPVNPNYKELNLRNQQQARRSHYKIYQSLLKLRQLPFLKNGSFDPEVVNRRVFAFKRELKNEHTLLTIVNVSNRTELVDIADFIDQPNRLSVLVAGVDSQHRVGDRLKAEAIELAPNEGLVIQLNKRNLLNSGSIMAGLVKSDTEDFIDWWQHTVFYQIYPRSFMDSNGDGIGDLKGITSKLRYLADTGITATWLSPIFQSPMVDFGYDISDYKAIQPEYGTMADFEELIDTAFELGIKVVLDFVPNHSSDQHEWFKKSASREPGYEDFYVWHDGIVQKNGTRVPPNNWPSVFYGSAWKWHEGREQYYLHQFTKEQPDLNFRNPKVVQAMDDVLLFWLNKGVAGFRIDAVNHLFEDESLKDEPLSGKTGDSLSYDYTEHIYSRDLPEVLEMIHHWRQLLDDFSAKHPERPTRIMMTEAYAGLTQLADYYEDSNGVRGSHLPFNFHFITDVTGDSDARDYVYNVEKWLIYMPRGHAANWVMGNHDNPRVASRFGPASVDAMNMLLLTLPGVAVTYNGEELGMVDYRELSWEDTVDPPARNVGEELYQEVSRDPVRTPFQWSNETNAGFSTATKTWLPVHPNYLELNLEAQKVANRSHYHVYKDLLELRKSAIMRVGRFNIEPLTRWVFAFKRSYPNFESIITVINVSDKEQLVDLSEFLSHPKKLVVEVSGVDSKYQPGQSLAASALLLAAREGLVCRLV</sequence>
<dbReference type="SMART" id="SM00642">
    <property type="entry name" value="Aamy"/>
    <property type="match status" value="2"/>
</dbReference>
<dbReference type="STRING" id="7238.B4IE25"/>
<dbReference type="Gene3D" id="3.90.400.10">
    <property type="entry name" value="Oligo-1,6-glucosidase, Domain 2"/>
    <property type="match status" value="1"/>
</dbReference>
<dbReference type="InterPro" id="IPR045857">
    <property type="entry name" value="O16G_dom_2"/>
</dbReference>
<dbReference type="GO" id="GO:0004558">
    <property type="term" value="F:alpha-1,4-glucosidase activity"/>
    <property type="evidence" value="ECO:0007669"/>
    <property type="project" value="UniProtKB-EC"/>
</dbReference>
<dbReference type="EC" id="3.2.1.20" evidence="3"/>